<reference evidence="3" key="1">
    <citation type="submission" date="2016-09" db="EMBL/GenBank/DDBJ databases">
        <authorList>
            <person name="Jeantristanb JTB J.-T."/>
            <person name="Ricardo R."/>
        </authorList>
    </citation>
    <scope>NUCLEOTIDE SEQUENCE [LARGE SCALE GENOMIC DNA]</scope>
</reference>
<proteinExistence type="predicted"/>
<dbReference type="SMART" id="SM00450">
    <property type="entry name" value="RHOD"/>
    <property type="match status" value="1"/>
</dbReference>
<feature type="domain" description="Rhodanese" evidence="1">
    <location>
        <begin position="82"/>
        <end position="183"/>
    </location>
</feature>
<dbReference type="Pfam" id="PF00581">
    <property type="entry name" value="Rhodanese"/>
    <property type="match status" value="1"/>
</dbReference>
<dbReference type="PANTHER" id="PTHR44086">
    <property type="entry name" value="THIOSULFATE SULFURTRANSFERASE RDL2, MITOCHONDRIAL-RELATED"/>
    <property type="match status" value="1"/>
</dbReference>
<evidence type="ECO:0000259" key="1">
    <source>
        <dbReference type="PROSITE" id="PS50206"/>
    </source>
</evidence>
<dbReference type="SUPFAM" id="SSF52821">
    <property type="entry name" value="Rhodanese/Cell cycle control phosphatase"/>
    <property type="match status" value="1"/>
</dbReference>
<dbReference type="GO" id="GO:0005739">
    <property type="term" value="C:mitochondrion"/>
    <property type="evidence" value="ECO:0007669"/>
    <property type="project" value="TreeGrafter"/>
</dbReference>
<dbReference type="PROSITE" id="PS50206">
    <property type="entry name" value="RHODANESE_3"/>
    <property type="match status" value="1"/>
</dbReference>
<gene>
    <name evidence="2" type="ORF">BQ2448_3161</name>
</gene>
<name>A0A238FHV8_9BASI</name>
<dbReference type="Proteomes" id="UP000198372">
    <property type="component" value="Unassembled WGS sequence"/>
</dbReference>
<dbReference type="OrthoDB" id="566238at2759"/>
<evidence type="ECO:0000313" key="2">
    <source>
        <dbReference type="EMBL" id="SCV71573.1"/>
    </source>
</evidence>
<dbReference type="PANTHER" id="PTHR44086:SF10">
    <property type="entry name" value="THIOSULFATE SULFURTRANSFERASE_RHODANESE-LIKE DOMAIN-CONTAINING PROTEIN 3"/>
    <property type="match status" value="1"/>
</dbReference>
<keyword evidence="3" id="KW-1185">Reference proteome</keyword>
<dbReference type="Gene3D" id="3.40.250.10">
    <property type="entry name" value="Rhodanese-like domain"/>
    <property type="match status" value="1"/>
</dbReference>
<protein>
    <submittedName>
        <fullName evidence="2">BQ2448_3161 protein</fullName>
    </submittedName>
</protein>
<dbReference type="GO" id="GO:0004792">
    <property type="term" value="F:thiosulfate-cyanide sulfurtransferase activity"/>
    <property type="evidence" value="ECO:0007669"/>
    <property type="project" value="TreeGrafter"/>
</dbReference>
<dbReference type="InterPro" id="IPR036873">
    <property type="entry name" value="Rhodanese-like_dom_sf"/>
</dbReference>
<dbReference type="EMBL" id="FMSP01000007">
    <property type="protein sequence ID" value="SCV71573.1"/>
    <property type="molecule type" value="Genomic_DNA"/>
</dbReference>
<evidence type="ECO:0000313" key="3">
    <source>
        <dbReference type="Proteomes" id="UP000198372"/>
    </source>
</evidence>
<dbReference type="InterPro" id="IPR001763">
    <property type="entry name" value="Rhodanese-like_dom"/>
</dbReference>
<dbReference type="AlphaFoldDB" id="A0A238FHV8"/>
<dbReference type="STRING" id="269621.A0A238FHV8"/>
<accession>A0A238FHV8</accession>
<dbReference type="CDD" id="cd01519">
    <property type="entry name" value="RHOD_HSP67B2"/>
    <property type="match status" value="1"/>
</dbReference>
<sequence length="186" mass="20823">MSTRALFRPILTQLPHATKRSVIPTARLASYPIVARRQWIPAQPAVRCFSSSPSQWRLQNISKFTQGVPVTYEELKPITEAPNDDILLIDVREPNEVVQGSIPSAVPLPLSSFEKSLSMDEGDFVKQHGFKKPNKSQPIIFFCKAGVRAQTAIDLAKKAGYKQLRNYEGSYADWIAKDQANAHDDD</sequence>
<organism evidence="2 3">
    <name type="scientific">Microbotryum intermedium</name>
    <dbReference type="NCBI Taxonomy" id="269621"/>
    <lineage>
        <taxon>Eukaryota</taxon>
        <taxon>Fungi</taxon>
        <taxon>Dikarya</taxon>
        <taxon>Basidiomycota</taxon>
        <taxon>Pucciniomycotina</taxon>
        <taxon>Microbotryomycetes</taxon>
        <taxon>Microbotryales</taxon>
        <taxon>Microbotryaceae</taxon>
        <taxon>Microbotryum</taxon>
    </lineage>
</organism>